<dbReference type="InterPro" id="IPR036291">
    <property type="entry name" value="NAD(P)-bd_dom_sf"/>
</dbReference>
<comment type="similarity">
    <text evidence="1">Belongs to the short-chain dehydrogenases/reductases (SDR) family.</text>
</comment>
<organism evidence="3 4">
    <name type="scientific">Neohortaea acidophila</name>
    <dbReference type="NCBI Taxonomy" id="245834"/>
    <lineage>
        <taxon>Eukaryota</taxon>
        <taxon>Fungi</taxon>
        <taxon>Dikarya</taxon>
        <taxon>Ascomycota</taxon>
        <taxon>Pezizomycotina</taxon>
        <taxon>Dothideomycetes</taxon>
        <taxon>Dothideomycetidae</taxon>
        <taxon>Mycosphaerellales</taxon>
        <taxon>Teratosphaeriaceae</taxon>
        <taxon>Neohortaea</taxon>
    </lineage>
</organism>
<dbReference type="Proteomes" id="UP000799767">
    <property type="component" value="Unassembled WGS sequence"/>
</dbReference>
<dbReference type="AlphaFoldDB" id="A0A6A6PX71"/>
<dbReference type="Pfam" id="PF00106">
    <property type="entry name" value="adh_short"/>
    <property type="match status" value="1"/>
</dbReference>
<gene>
    <name evidence="3" type="ORF">BDY17DRAFT_294946</name>
</gene>
<sequence>MDYDALAKLLPPHVGMLFTDTIHHTLDPAIDPANAALPDGYTVLVIGAGGGIGEYIAKAFVKAKASNVIITGRSPENLARVKGELEEMASRRGSTVHVSTEPGDASREETYPKLKQLLQDRYGGRLDCTVCCAGNITSINEFAPLPDFPCENFLQTMHINLFGPFYAARHLLPLMLQPPSTGKLFINIVSIAAHLTGLSPISYNIAKLAQTRLSQQLGETYADQGLVVIAMHPGSTRTPGTKVLLPAAVYDGKALLSVRFGFAGSRCAGSVGR</sequence>
<dbReference type="Gene3D" id="3.40.50.720">
    <property type="entry name" value="NAD(P)-binding Rossmann-like Domain"/>
    <property type="match status" value="1"/>
</dbReference>
<reference evidence="3" key="1">
    <citation type="journal article" date="2020" name="Stud. Mycol.">
        <title>101 Dothideomycetes genomes: a test case for predicting lifestyles and emergence of pathogens.</title>
        <authorList>
            <person name="Haridas S."/>
            <person name="Albert R."/>
            <person name="Binder M."/>
            <person name="Bloem J."/>
            <person name="Labutti K."/>
            <person name="Salamov A."/>
            <person name="Andreopoulos B."/>
            <person name="Baker S."/>
            <person name="Barry K."/>
            <person name="Bills G."/>
            <person name="Bluhm B."/>
            <person name="Cannon C."/>
            <person name="Castanera R."/>
            <person name="Culley D."/>
            <person name="Daum C."/>
            <person name="Ezra D."/>
            <person name="Gonzalez J."/>
            <person name="Henrissat B."/>
            <person name="Kuo A."/>
            <person name="Liang C."/>
            <person name="Lipzen A."/>
            <person name="Lutzoni F."/>
            <person name="Magnuson J."/>
            <person name="Mondo S."/>
            <person name="Nolan M."/>
            <person name="Ohm R."/>
            <person name="Pangilinan J."/>
            <person name="Park H.-J."/>
            <person name="Ramirez L."/>
            <person name="Alfaro M."/>
            <person name="Sun H."/>
            <person name="Tritt A."/>
            <person name="Yoshinaga Y."/>
            <person name="Zwiers L.-H."/>
            <person name="Turgeon B."/>
            <person name="Goodwin S."/>
            <person name="Spatafora J."/>
            <person name="Crous P."/>
            <person name="Grigoriev I."/>
        </authorList>
    </citation>
    <scope>NUCLEOTIDE SEQUENCE</scope>
    <source>
        <strain evidence="3">CBS 113389</strain>
    </source>
</reference>
<name>A0A6A6PX71_9PEZI</name>
<accession>A0A6A6PX71</accession>
<dbReference type="GeneID" id="54474219"/>
<keyword evidence="2" id="KW-0560">Oxidoreductase</keyword>
<dbReference type="CDD" id="cd05233">
    <property type="entry name" value="SDR_c"/>
    <property type="match status" value="1"/>
</dbReference>
<evidence type="ECO:0000256" key="2">
    <source>
        <dbReference type="ARBA" id="ARBA00023002"/>
    </source>
</evidence>
<dbReference type="RefSeq" id="XP_033590653.1">
    <property type="nucleotide sequence ID" value="XM_033733217.1"/>
</dbReference>
<dbReference type="OrthoDB" id="1933717at2759"/>
<evidence type="ECO:0000256" key="1">
    <source>
        <dbReference type="ARBA" id="ARBA00006484"/>
    </source>
</evidence>
<evidence type="ECO:0000313" key="3">
    <source>
        <dbReference type="EMBL" id="KAF2484083.1"/>
    </source>
</evidence>
<dbReference type="PANTHER" id="PTHR43669:SF3">
    <property type="entry name" value="ALCOHOL DEHYDROGENASE, PUTATIVE (AFU_ORTHOLOGUE AFUA_3G03445)-RELATED"/>
    <property type="match status" value="1"/>
</dbReference>
<evidence type="ECO:0008006" key="5">
    <source>
        <dbReference type="Google" id="ProtNLM"/>
    </source>
</evidence>
<proteinExistence type="inferred from homology"/>
<dbReference type="InterPro" id="IPR002347">
    <property type="entry name" value="SDR_fam"/>
</dbReference>
<keyword evidence="4" id="KW-1185">Reference proteome</keyword>
<dbReference type="SUPFAM" id="SSF51735">
    <property type="entry name" value="NAD(P)-binding Rossmann-fold domains"/>
    <property type="match status" value="1"/>
</dbReference>
<dbReference type="PANTHER" id="PTHR43669">
    <property type="entry name" value="5-KETO-D-GLUCONATE 5-REDUCTASE"/>
    <property type="match status" value="1"/>
</dbReference>
<evidence type="ECO:0000313" key="4">
    <source>
        <dbReference type="Proteomes" id="UP000799767"/>
    </source>
</evidence>
<dbReference type="GO" id="GO:0016491">
    <property type="term" value="F:oxidoreductase activity"/>
    <property type="evidence" value="ECO:0007669"/>
    <property type="project" value="UniProtKB-KW"/>
</dbReference>
<protein>
    <recommendedName>
        <fullName evidence="5">NAD(P)-binding protein</fullName>
    </recommendedName>
</protein>
<dbReference type="PRINTS" id="PR00081">
    <property type="entry name" value="GDHRDH"/>
</dbReference>
<dbReference type="EMBL" id="MU001634">
    <property type="protein sequence ID" value="KAF2484083.1"/>
    <property type="molecule type" value="Genomic_DNA"/>
</dbReference>